<accession>A0AAD4QGX4</accession>
<protein>
    <submittedName>
        <fullName evidence="2">DUF427-domain-containing protein</fullName>
    </submittedName>
</protein>
<evidence type="ECO:0000259" key="1">
    <source>
        <dbReference type="Pfam" id="PF04248"/>
    </source>
</evidence>
<dbReference type="InterPro" id="IPR007361">
    <property type="entry name" value="DUF427"/>
</dbReference>
<evidence type="ECO:0000313" key="2">
    <source>
        <dbReference type="EMBL" id="KAH8998493.1"/>
    </source>
</evidence>
<dbReference type="Gene3D" id="2.170.150.40">
    <property type="entry name" value="Domain of unknown function (DUF427)"/>
    <property type="match status" value="1"/>
</dbReference>
<organism evidence="2 3">
    <name type="scientific">Lactarius akahatsu</name>
    <dbReference type="NCBI Taxonomy" id="416441"/>
    <lineage>
        <taxon>Eukaryota</taxon>
        <taxon>Fungi</taxon>
        <taxon>Dikarya</taxon>
        <taxon>Basidiomycota</taxon>
        <taxon>Agaricomycotina</taxon>
        <taxon>Agaricomycetes</taxon>
        <taxon>Russulales</taxon>
        <taxon>Russulaceae</taxon>
        <taxon>Lactarius</taxon>
    </lineage>
</organism>
<name>A0AAD4QGX4_9AGAM</name>
<comment type="caution">
    <text evidence="2">The sequence shown here is derived from an EMBL/GenBank/DDBJ whole genome shotgun (WGS) entry which is preliminary data.</text>
</comment>
<dbReference type="Proteomes" id="UP001201163">
    <property type="component" value="Unassembled WGS sequence"/>
</dbReference>
<feature type="domain" description="DUF427" evidence="1">
    <location>
        <begin position="2"/>
        <end position="86"/>
    </location>
</feature>
<dbReference type="AlphaFoldDB" id="A0AAD4QGX4"/>
<proteinExistence type="predicted"/>
<sequence>MVRATVNDVVVAESSDTAFVEGNHYFPPESIKVVLSISDTTYTCPYKGHASYYNADIAGKTVKDIAWVYPDPTSKVEIKGRYAFDKAQVQVA</sequence>
<dbReference type="Pfam" id="PF04248">
    <property type="entry name" value="NTP_transf_9"/>
    <property type="match status" value="1"/>
</dbReference>
<dbReference type="PANTHER" id="PTHR34310:SF9">
    <property type="entry name" value="BLR5716 PROTEIN"/>
    <property type="match status" value="1"/>
</dbReference>
<reference evidence="2" key="1">
    <citation type="submission" date="2022-01" db="EMBL/GenBank/DDBJ databases">
        <title>Comparative genomics reveals a dynamic genome evolution in the ectomycorrhizal milk-cap (Lactarius) mushrooms.</title>
        <authorList>
            <consortium name="DOE Joint Genome Institute"/>
            <person name="Lebreton A."/>
            <person name="Tang N."/>
            <person name="Kuo A."/>
            <person name="LaButti K."/>
            <person name="Drula E."/>
            <person name="Barry K."/>
            <person name="Clum A."/>
            <person name="Lipzen A."/>
            <person name="Mousain D."/>
            <person name="Ng V."/>
            <person name="Wang R."/>
            <person name="Wang X."/>
            <person name="Dai Y."/>
            <person name="Henrissat B."/>
            <person name="Grigoriev I.V."/>
            <person name="Guerin-Laguette A."/>
            <person name="Yu F."/>
            <person name="Martin F.M."/>
        </authorList>
    </citation>
    <scope>NUCLEOTIDE SEQUENCE</scope>
    <source>
        <strain evidence="2">QP</strain>
    </source>
</reference>
<keyword evidence="3" id="KW-1185">Reference proteome</keyword>
<dbReference type="EMBL" id="JAKELL010000005">
    <property type="protein sequence ID" value="KAH8998493.1"/>
    <property type="molecule type" value="Genomic_DNA"/>
</dbReference>
<dbReference type="InterPro" id="IPR038694">
    <property type="entry name" value="DUF427_sf"/>
</dbReference>
<evidence type="ECO:0000313" key="3">
    <source>
        <dbReference type="Proteomes" id="UP001201163"/>
    </source>
</evidence>
<dbReference type="PANTHER" id="PTHR34310">
    <property type="entry name" value="DUF427 DOMAIN PROTEIN (AFU_ORTHOLOGUE AFUA_3G02220)"/>
    <property type="match status" value="1"/>
</dbReference>
<gene>
    <name evidence="2" type="ORF">EDB92DRAFT_1835488</name>
</gene>